<keyword evidence="1" id="KW-1133">Transmembrane helix</keyword>
<gene>
    <name evidence="4" type="primary">LOC109477389</name>
</gene>
<keyword evidence="3" id="KW-1185">Reference proteome</keyword>
<evidence type="ECO:0000313" key="3">
    <source>
        <dbReference type="Proteomes" id="UP000515135"/>
    </source>
</evidence>
<dbReference type="AlphaFoldDB" id="A0A6P4YXW6"/>
<keyword evidence="2" id="KW-0732">Signal</keyword>
<dbReference type="PANTHER" id="PTHR35836">
    <property type="entry name" value="VCBS REPEAT-CONTAINING PROTEIN"/>
    <property type="match status" value="1"/>
</dbReference>
<evidence type="ECO:0000256" key="2">
    <source>
        <dbReference type="SAM" id="SignalP"/>
    </source>
</evidence>
<organism evidence="3 4">
    <name type="scientific">Branchiostoma belcheri</name>
    <name type="common">Amphioxus</name>
    <dbReference type="NCBI Taxonomy" id="7741"/>
    <lineage>
        <taxon>Eukaryota</taxon>
        <taxon>Metazoa</taxon>
        <taxon>Chordata</taxon>
        <taxon>Cephalochordata</taxon>
        <taxon>Leptocardii</taxon>
        <taxon>Amphioxiformes</taxon>
        <taxon>Branchiostomatidae</taxon>
        <taxon>Branchiostoma</taxon>
    </lineage>
</organism>
<protein>
    <submittedName>
        <fullName evidence="4">Uncharacterized protein LOC109477389</fullName>
    </submittedName>
</protein>
<sequence length="486" mass="52867">MFVMFRTLQHLLSFIAICILLPLHTSCVDYRELGTFNVDVPAFSTLVRPTVEPLSADSDEVYDLLLSAFNPQPGVVDHVWGVHDIGRTINEPDKIQLTLISDDFVWPNEVSLVPETVFAESGVVCVCSGRFPPKNNGSVALIPGWPGNVGEPVLISGASQRQLWSYTRAAQWVDMNGDNLLDAVVARFSFVLIPPNPPSFQGELVWFEQPQSGGLQTPDWSPHVVIQGPEFLSLPVRLTIAGAGEKLAILCPEYFGGKLRVVWTEDPGDIWTDTTLIRTATIEEDGERYFDLQVTDVNKDGKDDLLVVTSSETNGTVRVYEIPDDFRTGTWERHTIASGFSVPGNMTQGKGTPGMAIPLRFASDLKKPTILISGDDDRHAYLLVPSSDDPADWSYDKRPLLSSTGIVGGISSADIDGDGSIEAIIPAYGEDKVHVFRFTDETDGSVTKPTGPAGQVGLAGALWVASSIKTCLCVCVCFCMFVVSIT</sequence>
<keyword evidence="1" id="KW-0472">Membrane</keyword>
<dbReference type="GeneID" id="109477389"/>
<dbReference type="SUPFAM" id="SSF69318">
    <property type="entry name" value="Integrin alpha N-terminal domain"/>
    <property type="match status" value="1"/>
</dbReference>
<feature type="transmembrane region" description="Helical" evidence="1">
    <location>
        <begin position="460"/>
        <end position="483"/>
    </location>
</feature>
<name>A0A6P4YXW6_BRABE</name>
<dbReference type="RefSeq" id="XP_019634195.1">
    <property type="nucleotide sequence ID" value="XM_019778636.1"/>
</dbReference>
<evidence type="ECO:0000313" key="4">
    <source>
        <dbReference type="RefSeq" id="XP_019634195.1"/>
    </source>
</evidence>
<dbReference type="InterPro" id="IPR028994">
    <property type="entry name" value="Integrin_alpha_N"/>
</dbReference>
<evidence type="ECO:0000256" key="1">
    <source>
        <dbReference type="SAM" id="Phobius"/>
    </source>
</evidence>
<dbReference type="Gene3D" id="2.130.10.130">
    <property type="entry name" value="Integrin alpha, N-terminal"/>
    <property type="match status" value="1"/>
</dbReference>
<feature type="signal peptide" evidence="2">
    <location>
        <begin position="1"/>
        <end position="27"/>
    </location>
</feature>
<keyword evidence="1" id="KW-0812">Transmembrane</keyword>
<dbReference type="KEGG" id="bbel:109477389"/>
<reference evidence="4" key="1">
    <citation type="submission" date="2025-08" db="UniProtKB">
        <authorList>
            <consortium name="RefSeq"/>
        </authorList>
    </citation>
    <scope>IDENTIFICATION</scope>
    <source>
        <tissue evidence="4">Gonad</tissue>
    </source>
</reference>
<accession>A0A6P4YXW6</accession>
<feature type="chain" id="PRO_5027551020" evidence="2">
    <location>
        <begin position="28"/>
        <end position="486"/>
    </location>
</feature>
<dbReference type="PANTHER" id="PTHR35836:SF1">
    <property type="entry name" value="VCBS REPEAT-CONTAINING PROTEIN"/>
    <property type="match status" value="1"/>
</dbReference>
<dbReference type="Proteomes" id="UP000515135">
    <property type="component" value="Unplaced"/>
</dbReference>
<proteinExistence type="predicted"/>
<dbReference type="OrthoDB" id="10022113at2759"/>